<name>A0A0L8GYA1_OCTBM</name>
<dbReference type="InterPro" id="IPR050525">
    <property type="entry name" value="ECM_Assembly_Org"/>
</dbReference>
<evidence type="ECO:0000256" key="3">
    <source>
        <dbReference type="ARBA" id="ARBA00022729"/>
    </source>
</evidence>
<protein>
    <recommendedName>
        <fullName evidence="6">VWFA domain-containing protein</fullName>
    </recommendedName>
</protein>
<dbReference type="PANTHER" id="PTHR24020">
    <property type="entry name" value="COLLAGEN ALPHA"/>
    <property type="match status" value="1"/>
</dbReference>
<proteinExistence type="predicted"/>
<dbReference type="GO" id="GO:0005576">
    <property type="term" value="C:extracellular region"/>
    <property type="evidence" value="ECO:0007669"/>
    <property type="project" value="UniProtKB-SubCell"/>
</dbReference>
<dbReference type="OrthoDB" id="6132182at2759"/>
<evidence type="ECO:0000256" key="4">
    <source>
        <dbReference type="ARBA" id="ARBA00022737"/>
    </source>
</evidence>
<gene>
    <name evidence="7" type="ORF">OCBIM_22025809mg</name>
</gene>
<keyword evidence="4" id="KW-0677">Repeat</keyword>
<comment type="subcellular location">
    <subcellularLocation>
        <location evidence="1">Secreted</location>
    </subcellularLocation>
</comment>
<evidence type="ECO:0000313" key="7">
    <source>
        <dbReference type="EMBL" id="KOF82031.1"/>
    </source>
</evidence>
<evidence type="ECO:0000256" key="1">
    <source>
        <dbReference type="ARBA" id="ARBA00004613"/>
    </source>
</evidence>
<dbReference type="Pfam" id="PF00092">
    <property type="entry name" value="VWA"/>
    <property type="match status" value="1"/>
</dbReference>
<dbReference type="EMBL" id="KQ419907">
    <property type="protein sequence ID" value="KOF82031.1"/>
    <property type="molecule type" value="Genomic_DNA"/>
</dbReference>
<dbReference type="SUPFAM" id="SSF53300">
    <property type="entry name" value="vWA-like"/>
    <property type="match status" value="1"/>
</dbReference>
<dbReference type="PANTHER" id="PTHR24020:SF20">
    <property type="entry name" value="PH DOMAIN-CONTAINING PROTEIN"/>
    <property type="match status" value="1"/>
</dbReference>
<organism evidence="7">
    <name type="scientific">Octopus bimaculoides</name>
    <name type="common">California two-spotted octopus</name>
    <dbReference type="NCBI Taxonomy" id="37653"/>
    <lineage>
        <taxon>Eukaryota</taxon>
        <taxon>Metazoa</taxon>
        <taxon>Spiralia</taxon>
        <taxon>Lophotrochozoa</taxon>
        <taxon>Mollusca</taxon>
        <taxon>Cephalopoda</taxon>
        <taxon>Coleoidea</taxon>
        <taxon>Octopodiformes</taxon>
        <taxon>Octopoda</taxon>
        <taxon>Incirrata</taxon>
        <taxon>Octopodidae</taxon>
        <taxon>Octopus</taxon>
    </lineage>
</organism>
<dbReference type="STRING" id="37653.A0A0L8GYA1"/>
<keyword evidence="2" id="KW-0964">Secreted</keyword>
<accession>A0A0L8GYA1</accession>
<dbReference type="InterPro" id="IPR036465">
    <property type="entry name" value="vWFA_dom_sf"/>
</dbReference>
<reference evidence="7" key="1">
    <citation type="submission" date="2015-07" db="EMBL/GenBank/DDBJ databases">
        <title>MeaNS - Measles Nucleotide Surveillance Program.</title>
        <authorList>
            <person name="Tran T."/>
            <person name="Druce J."/>
        </authorList>
    </citation>
    <scope>NUCLEOTIDE SEQUENCE</scope>
    <source>
        <strain evidence="7">UCB-OBI-ISO-001</strain>
        <tissue evidence="7">Gonad</tissue>
    </source>
</reference>
<dbReference type="PRINTS" id="PR00453">
    <property type="entry name" value="VWFADOMAIN"/>
</dbReference>
<dbReference type="AlphaFoldDB" id="A0A0L8GYA1"/>
<dbReference type="FunFam" id="3.40.50.410:FF:000004">
    <property type="entry name" value="collagen alpha-6(VI) chain"/>
    <property type="match status" value="1"/>
</dbReference>
<feature type="domain" description="VWFA" evidence="6">
    <location>
        <begin position="49"/>
        <end position="224"/>
    </location>
</feature>
<keyword evidence="5" id="KW-0325">Glycoprotein</keyword>
<evidence type="ECO:0000259" key="6">
    <source>
        <dbReference type="PROSITE" id="PS50234"/>
    </source>
</evidence>
<dbReference type="SMART" id="SM00327">
    <property type="entry name" value="VWA"/>
    <property type="match status" value="1"/>
</dbReference>
<evidence type="ECO:0000256" key="2">
    <source>
        <dbReference type="ARBA" id="ARBA00022525"/>
    </source>
</evidence>
<evidence type="ECO:0000256" key="5">
    <source>
        <dbReference type="ARBA" id="ARBA00023180"/>
    </source>
</evidence>
<feature type="non-terminal residue" evidence="7">
    <location>
        <position position="230"/>
    </location>
</feature>
<dbReference type="Gene3D" id="3.40.50.410">
    <property type="entry name" value="von Willebrand factor, type A domain"/>
    <property type="match status" value="1"/>
</dbReference>
<sequence length="230" mass="25206">MWKIYRQHCPNDLKISFKVHPSLGPRAIRPLPNSESRHIVSECGNAVADIMFVLDDSGSISKDEFLLMKHFVKKLVSSFPISSNAVQVGIITFSTAVKNQFNMNKYRNILEINAAIDRIGHTGGWTHTYAALNYLKDSSFSAISGDRKDVLNIAVVITDGNSNNQVWTVKAAEKLKKSGTIIFAIGVGKKISNTELKAIGSEPSSKYVFSVNSFAVLQSISSTFSTKACS</sequence>
<dbReference type="PROSITE" id="PS50234">
    <property type="entry name" value="VWFA"/>
    <property type="match status" value="1"/>
</dbReference>
<dbReference type="InterPro" id="IPR002035">
    <property type="entry name" value="VWF_A"/>
</dbReference>
<keyword evidence="3" id="KW-0732">Signal</keyword>